<dbReference type="AlphaFoldDB" id="A0A1L9T0H1"/>
<dbReference type="GeneID" id="63764391"/>
<evidence type="ECO:0000313" key="2">
    <source>
        <dbReference type="EMBL" id="OJJ52918.1"/>
    </source>
</evidence>
<dbReference type="Gene3D" id="1.50.10.20">
    <property type="match status" value="1"/>
</dbReference>
<accession>A0A1L9T0H1</accession>
<dbReference type="Pfam" id="PF03663">
    <property type="entry name" value="Glyco_hydro_76"/>
    <property type="match status" value="1"/>
</dbReference>
<dbReference type="RefSeq" id="XP_040696724.1">
    <property type="nucleotide sequence ID" value="XM_040848318.1"/>
</dbReference>
<keyword evidence="3" id="KW-1185">Reference proteome</keyword>
<name>A0A1L9T0H1_9EURO</name>
<dbReference type="PANTHER" id="PTHR47791">
    <property type="entry name" value="MEIOTICALLY UP-REGULATED GENE 191 PROTEIN"/>
    <property type="match status" value="1"/>
</dbReference>
<dbReference type="InterPro" id="IPR005198">
    <property type="entry name" value="Glyco_hydro_76"/>
</dbReference>
<dbReference type="OrthoDB" id="9984024at2759"/>
<dbReference type="Proteomes" id="UP000184356">
    <property type="component" value="Unassembled WGS sequence"/>
</dbReference>
<organism evidence="2 3">
    <name type="scientific">Aspergillus sydowii CBS 593.65</name>
    <dbReference type="NCBI Taxonomy" id="1036612"/>
    <lineage>
        <taxon>Eukaryota</taxon>
        <taxon>Fungi</taxon>
        <taxon>Dikarya</taxon>
        <taxon>Ascomycota</taxon>
        <taxon>Pezizomycotina</taxon>
        <taxon>Eurotiomycetes</taxon>
        <taxon>Eurotiomycetidae</taxon>
        <taxon>Eurotiales</taxon>
        <taxon>Aspergillaceae</taxon>
        <taxon>Aspergillus</taxon>
        <taxon>Aspergillus subgen. Nidulantes</taxon>
    </lineage>
</organism>
<dbReference type="InterPro" id="IPR008928">
    <property type="entry name" value="6-hairpin_glycosidase_sf"/>
</dbReference>
<keyword evidence="1" id="KW-0732">Signal</keyword>
<feature type="chain" id="PRO_5012386110" evidence="1">
    <location>
        <begin position="20"/>
        <end position="396"/>
    </location>
</feature>
<evidence type="ECO:0000313" key="3">
    <source>
        <dbReference type="Proteomes" id="UP000184356"/>
    </source>
</evidence>
<protein>
    <submittedName>
        <fullName evidence="2">Uncharacterized protein</fullName>
    </submittedName>
</protein>
<reference evidence="3" key="1">
    <citation type="journal article" date="2017" name="Genome Biol.">
        <title>Comparative genomics reveals high biological diversity and specific adaptations in the industrially and medically important fungal genus Aspergillus.</title>
        <authorList>
            <person name="de Vries R.P."/>
            <person name="Riley R."/>
            <person name="Wiebenga A."/>
            <person name="Aguilar-Osorio G."/>
            <person name="Amillis S."/>
            <person name="Uchima C.A."/>
            <person name="Anderluh G."/>
            <person name="Asadollahi M."/>
            <person name="Askin M."/>
            <person name="Barry K."/>
            <person name="Battaglia E."/>
            <person name="Bayram O."/>
            <person name="Benocci T."/>
            <person name="Braus-Stromeyer S.A."/>
            <person name="Caldana C."/>
            <person name="Canovas D."/>
            <person name="Cerqueira G.C."/>
            <person name="Chen F."/>
            <person name="Chen W."/>
            <person name="Choi C."/>
            <person name="Clum A."/>
            <person name="Dos Santos R.A."/>
            <person name="Damasio A.R."/>
            <person name="Diallinas G."/>
            <person name="Emri T."/>
            <person name="Fekete E."/>
            <person name="Flipphi M."/>
            <person name="Freyberg S."/>
            <person name="Gallo A."/>
            <person name="Gournas C."/>
            <person name="Habgood R."/>
            <person name="Hainaut M."/>
            <person name="Harispe M.L."/>
            <person name="Henrissat B."/>
            <person name="Hilden K.S."/>
            <person name="Hope R."/>
            <person name="Hossain A."/>
            <person name="Karabika E."/>
            <person name="Karaffa L."/>
            <person name="Karanyi Z."/>
            <person name="Krasevec N."/>
            <person name="Kuo A."/>
            <person name="Kusch H."/>
            <person name="LaButti K."/>
            <person name="Lagendijk E.L."/>
            <person name="Lapidus A."/>
            <person name="Levasseur A."/>
            <person name="Lindquist E."/>
            <person name="Lipzen A."/>
            <person name="Logrieco A.F."/>
            <person name="MacCabe A."/>
            <person name="Maekelae M.R."/>
            <person name="Malavazi I."/>
            <person name="Melin P."/>
            <person name="Meyer V."/>
            <person name="Mielnichuk N."/>
            <person name="Miskei M."/>
            <person name="Molnar A.P."/>
            <person name="Mule G."/>
            <person name="Ngan C.Y."/>
            <person name="Orejas M."/>
            <person name="Orosz E."/>
            <person name="Ouedraogo J.P."/>
            <person name="Overkamp K.M."/>
            <person name="Park H.-S."/>
            <person name="Perrone G."/>
            <person name="Piumi F."/>
            <person name="Punt P.J."/>
            <person name="Ram A.F."/>
            <person name="Ramon A."/>
            <person name="Rauscher S."/>
            <person name="Record E."/>
            <person name="Riano-Pachon D.M."/>
            <person name="Robert V."/>
            <person name="Roehrig J."/>
            <person name="Ruller R."/>
            <person name="Salamov A."/>
            <person name="Salih N.S."/>
            <person name="Samson R.A."/>
            <person name="Sandor E."/>
            <person name="Sanguinetti M."/>
            <person name="Schuetze T."/>
            <person name="Sepcic K."/>
            <person name="Shelest E."/>
            <person name="Sherlock G."/>
            <person name="Sophianopoulou V."/>
            <person name="Squina F.M."/>
            <person name="Sun H."/>
            <person name="Susca A."/>
            <person name="Todd R.B."/>
            <person name="Tsang A."/>
            <person name="Unkles S.E."/>
            <person name="van de Wiele N."/>
            <person name="van Rossen-Uffink D."/>
            <person name="Oliveira J.V."/>
            <person name="Vesth T.C."/>
            <person name="Visser J."/>
            <person name="Yu J.-H."/>
            <person name="Zhou M."/>
            <person name="Andersen M.R."/>
            <person name="Archer D.B."/>
            <person name="Baker S.E."/>
            <person name="Benoit I."/>
            <person name="Brakhage A.A."/>
            <person name="Braus G.H."/>
            <person name="Fischer R."/>
            <person name="Frisvad J.C."/>
            <person name="Goldman G.H."/>
            <person name="Houbraken J."/>
            <person name="Oakley B."/>
            <person name="Pocsi I."/>
            <person name="Scazzocchio C."/>
            <person name="Seiboth B."/>
            <person name="vanKuyk P.A."/>
            <person name="Wortman J."/>
            <person name="Dyer P.S."/>
            <person name="Grigoriev I.V."/>
        </authorList>
    </citation>
    <scope>NUCLEOTIDE SEQUENCE [LARGE SCALE GENOMIC DNA]</scope>
    <source>
        <strain evidence="3">CBS 593.65</strain>
    </source>
</reference>
<dbReference type="GO" id="GO:0008496">
    <property type="term" value="F:mannan endo-1,6-alpha-mannosidase activity"/>
    <property type="evidence" value="ECO:0007669"/>
    <property type="project" value="UniProtKB-EC"/>
</dbReference>
<feature type="signal peptide" evidence="1">
    <location>
        <begin position="1"/>
        <end position="19"/>
    </location>
</feature>
<dbReference type="VEuPathDB" id="FungiDB:ASPSYDRAFT_51590"/>
<dbReference type="SUPFAM" id="SSF48208">
    <property type="entry name" value="Six-hairpin glycosidases"/>
    <property type="match status" value="1"/>
</dbReference>
<evidence type="ECO:0000256" key="1">
    <source>
        <dbReference type="SAM" id="SignalP"/>
    </source>
</evidence>
<gene>
    <name evidence="2" type="ORF">ASPSYDRAFT_51590</name>
</gene>
<dbReference type="EMBL" id="KV878599">
    <property type="protein sequence ID" value="OJJ52918.1"/>
    <property type="molecule type" value="Genomic_DNA"/>
</dbReference>
<dbReference type="STRING" id="1036612.A0A1L9T0H1"/>
<dbReference type="GO" id="GO:0016052">
    <property type="term" value="P:carbohydrate catabolic process"/>
    <property type="evidence" value="ECO:0007669"/>
    <property type="project" value="InterPro"/>
</dbReference>
<dbReference type="PANTHER" id="PTHR47791:SF1">
    <property type="entry name" value="ENDO MANNANASE, GH76 FAMILY (EUROFUNG)"/>
    <property type="match status" value="1"/>
</dbReference>
<dbReference type="InterPro" id="IPR053169">
    <property type="entry name" value="MUG_Protein"/>
</dbReference>
<proteinExistence type="predicted"/>
<sequence>MFFPLLSLSTIALSTGTAAAPAPDKALSRAVSAANTLQSWYNGATGIWDTCGWWNGANCMTTLANLAALDLDDGARDIAEGVFQNTFAVAPNVNPYPERSAAVKYTSKNGKAFDQQQGDEGKVPTGAANASLWLDGSYDDDAWWGLAWVAAYDVTGQRDYLDLAEGLFYHLSNSWPSKCGNGGIDSDSTHVYVGAIANELFLALAAGLANRADDSEYYLDWAKRQWAWFSDSGLINDRHTINDGLMDDCTNNGDTVWTYNQGVILGGLVELYRATGEDDASNSTYLDEAAKIAKGAIAELTDDDHVVREPCEPDDCGADQTQFKGAFIRNLRALHAVAPDDAYARVIKASAESLWRNDRIDGDKLGVDWSGPVDGDKVDASTHSSAMDALVAAIRA</sequence>